<dbReference type="PANTHER" id="PTHR40465">
    <property type="entry name" value="CHROMOSOME 1, WHOLE GENOME SHOTGUN SEQUENCE"/>
    <property type="match status" value="1"/>
</dbReference>
<comment type="caution">
    <text evidence="3">The sequence shown here is derived from an EMBL/GenBank/DDBJ whole genome shotgun (WGS) entry which is preliminary data.</text>
</comment>
<feature type="transmembrane region" description="Helical" evidence="1">
    <location>
        <begin position="212"/>
        <end position="230"/>
    </location>
</feature>
<evidence type="ECO:0000259" key="2">
    <source>
        <dbReference type="Pfam" id="PF20152"/>
    </source>
</evidence>
<feature type="transmembrane region" description="Helical" evidence="1">
    <location>
        <begin position="236"/>
        <end position="255"/>
    </location>
</feature>
<dbReference type="Pfam" id="PF20152">
    <property type="entry name" value="DUF6534"/>
    <property type="match status" value="1"/>
</dbReference>
<evidence type="ECO:0000256" key="1">
    <source>
        <dbReference type="SAM" id="Phobius"/>
    </source>
</evidence>
<feature type="transmembrane region" description="Helical" evidence="1">
    <location>
        <begin position="166"/>
        <end position="191"/>
    </location>
</feature>
<feature type="transmembrane region" description="Helical" evidence="1">
    <location>
        <begin position="57"/>
        <end position="79"/>
    </location>
</feature>
<accession>A0AAD6Z669</accession>
<keyword evidence="1" id="KW-0472">Membrane</keyword>
<protein>
    <recommendedName>
        <fullName evidence="2">DUF6534 domain-containing protein</fullName>
    </recommendedName>
</protein>
<evidence type="ECO:0000313" key="4">
    <source>
        <dbReference type="Proteomes" id="UP001218218"/>
    </source>
</evidence>
<feature type="transmembrane region" description="Helical" evidence="1">
    <location>
        <begin position="99"/>
        <end position="118"/>
    </location>
</feature>
<keyword evidence="1" id="KW-0812">Transmembrane</keyword>
<feature type="transmembrane region" description="Helical" evidence="1">
    <location>
        <begin position="130"/>
        <end position="154"/>
    </location>
</feature>
<keyword evidence="1" id="KW-1133">Transmembrane helix</keyword>
<feature type="transmembrane region" description="Helical" evidence="1">
    <location>
        <begin position="24"/>
        <end position="45"/>
    </location>
</feature>
<organism evidence="3 4">
    <name type="scientific">Mycena albidolilacea</name>
    <dbReference type="NCBI Taxonomy" id="1033008"/>
    <lineage>
        <taxon>Eukaryota</taxon>
        <taxon>Fungi</taxon>
        <taxon>Dikarya</taxon>
        <taxon>Basidiomycota</taxon>
        <taxon>Agaricomycotina</taxon>
        <taxon>Agaricomycetes</taxon>
        <taxon>Agaricomycetidae</taxon>
        <taxon>Agaricales</taxon>
        <taxon>Marasmiineae</taxon>
        <taxon>Mycenaceae</taxon>
        <taxon>Mycena</taxon>
    </lineage>
</organism>
<gene>
    <name evidence="3" type="ORF">DFH08DRAFT_491555</name>
</gene>
<dbReference type="PANTHER" id="PTHR40465:SF1">
    <property type="entry name" value="DUF6534 DOMAIN-CONTAINING PROTEIN"/>
    <property type="match status" value="1"/>
</dbReference>
<name>A0AAD6Z669_9AGAR</name>
<proteinExistence type="predicted"/>
<dbReference type="Proteomes" id="UP001218218">
    <property type="component" value="Unassembled WGS sequence"/>
</dbReference>
<sequence>MAAPPPPGPVPLPPNIGAITSSQLIGTLLNFFLFGTLFIQVYVYSVCFPKDRAAIKWLVYFVFLTMAVCACLNAADAHYWFAAGFGDIVKFGQARFSPFYTPFMGSIITLAVQLFFCYRISVFRSSAMWWSFLIAAISFLQAAGGMGGGIIAFIASNEQHDRVRTLLVYMWLVGDAVADLMIAVTMTYLLTQASEPQTQSIVRGVIRLIIETNTFSASVAIIGLALFAGMPGTDYFICPTMVLPGIYANTLLVLLNNRAAPSRSGQRADYVTSEDQGYISGSGGTSTANGTSSIPWKVAGSGAGDRTPTTLGKFDGSYAGFDAAPRRYIPDAIPIGAFVAAPNPSPYDDDDNRHQPYRAAAPRVVSPSQQKQRHMVSEWDDVSYKDGARWDDRERESVDLGDVETHPYGSAGSYVTWAR</sequence>
<dbReference type="AlphaFoldDB" id="A0AAD6Z669"/>
<evidence type="ECO:0000313" key="3">
    <source>
        <dbReference type="EMBL" id="KAJ7307934.1"/>
    </source>
</evidence>
<dbReference type="EMBL" id="JARIHO010000086">
    <property type="protein sequence ID" value="KAJ7307934.1"/>
    <property type="molecule type" value="Genomic_DNA"/>
</dbReference>
<dbReference type="InterPro" id="IPR045339">
    <property type="entry name" value="DUF6534"/>
</dbReference>
<reference evidence="3" key="1">
    <citation type="submission" date="2023-03" db="EMBL/GenBank/DDBJ databases">
        <title>Massive genome expansion in bonnet fungi (Mycena s.s.) driven by repeated elements and novel gene families across ecological guilds.</title>
        <authorList>
            <consortium name="Lawrence Berkeley National Laboratory"/>
            <person name="Harder C.B."/>
            <person name="Miyauchi S."/>
            <person name="Viragh M."/>
            <person name="Kuo A."/>
            <person name="Thoen E."/>
            <person name="Andreopoulos B."/>
            <person name="Lu D."/>
            <person name="Skrede I."/>
            <person name="Drula E."/>
            <person name="Henrissat B."/>
            <person name="Morin E."/>
            <person name="Kohler A."/>
            <person name="Barry K."/>
            <person name="LaButti K."/>
            <person name="Morin E."/>
            <person name="Salamov A."/>
            <person name="Lipzen A."/>
            <person name="Mereny Z."/>
            <person name="Hegedus B."/>
            <person name="Baldrian P."/>
            <person name="Stursova M."/>
            <person name="Weitz H."/>
            <person name="Taylor A."/>
            <person name="Grigoriev I.V."/>
            <person name="Nagy L.G."/>
            <person name="Martin F."/>
            <person name="Kauserud H."/>
        </authorList>
    </citation>
    <scope>NUCLEOTIDE SEQUENCE</scope>
    <source>
        <strain evidence="3">CBHHK002</strain>
    </source>
</reference>
<keyword evidence="4" id="KW-1185">Reference proteome</keyword>
<feature type="domain" description="DUF6534" evidence="2">
    <location>
        <begin position="176"/>
        <end position="259"/>
    </location>
</feature>